<sequence>MTPWSSTWTLWFIVAYIPVSGIQITIINEVTEIRYPQLNTKIKNHSKGRGVYSTIDGFVYFLAKNGVTLDSSLTHNLQFANKYSSTSFTKDDAVRRTSPSETPAGLLSWTVGAQKQIQTQIILH</sequence>
<name>A0ABS8TP63_DATST</name>
<keyword evidence="1" id="KW-0472">Membrane</keyword>
<reference evidence="2 3" key="1">
    <citation type="journal article" date="2021" name="BMC Genomics">
        <title>Datura genome reveals duplications of psychoactive alkaloid biosynthetic genes and high mutation rate following tissue culture.</title>
        <authorList>
            <person name="Rajewski A."/>
            <person name="Carter-House D."/>
            <person name="Stajich J."/>
            <person name="Litt A."/>
        </authorList>
    </citation>
    <scope>NUCLEOTIDE SEQUENCE [LARGE SCALE GENOMIC DNA]</scope>
    <source>
        <strain evidence="2">AR-01</strain>
    </source>
</reference>
<proteinExistence type="predicted"/>
<dbReference type="EMBL" id="JACEIK010001873">
    <property type="protein sequence ID" value="MCD7472783.1"/>
    <property type="molecule type" value="Genomic_DNA"/>
</dbReference>
<keyword evidence="1" id="KW-1133">Transmembrane helix</keyword>
<keyword evidence="1" id="KW-0812">Transmembrane</keyword>
<accession>A0ABS8TP63</accession>
<keyword evidence="3" id="KW-1185">Reference proteome</keyword>
<gene>
    <name evidence="2" type="ORF">HAX54_014145</name>
</gene>
<protein>
    <submittedName>
        <fullName evidence="2">Uncharacterized protein</fullName>
    </submittedName>
</protein>
<comment type="caution">
    <text evidence="2">The sequence shown here is derived from an EMBL/GenBank/DDBJ whole genome shotgun (WGS) entry which is preliminary data.</text>
</comment>
<organism evidence="2 3">
    <name type="scientific">Datura stramonium</name>
    <name type="common">Jimsonweed</name>
    <name type="synonym">Common thornapple</name>
    <dbReference type="NCBI Taxonomy" id="4076"/>
    <lineage>
        <taxon>Eukaryota</taxon>
        <taxon>Viridiplantae</taxon>
        <taxon>Streptophyta</taxon>
        <taxon>Embryophyta</taxon>
        <taxon>Tracheophyta</taxon>
        <taxon>Spermatophyta</taxon>
        <taxon>Magnoliopsida</taxon>
        <taxon>eudicotyledons</taxon>
        <taxon>Gunneridae</taxon>
        <taxon>Pentapetalae</taxon>
        <taxon>asterids</taxon>
        <taxon>lamiids</taxon>
        <taxon>Solanales</taxon>
        <taxon>Solanaceae</taxon>
        <taxon>Solanoideae</taxon>
        <taxon>Datureae</taxon>
        <taxon>Datura</taxon>
    </lineage>
</organism>
<evidence type="ECO:0000256" key="1">
    <source>
        <dbReference type="SAM" id="Phobius"/>
    </source>
</evidence>
<dbReference type="Proteomes" id="UP000823775">
    <property type="component" value="Unassembled WGS sequence"/>
</dbReference>
<evidence type="ECO:0000313" key="3">
    <source>
        <dbReference type="Proteomes" id="UP000823775"/>
    </source>
</evidence>
<feature type="transmembrane region" description="Helical" evidence="1">
    <location>
        <begin position="6"/>
        <end position="27"/>
    </location>
</feature>
<evidence type="ECO:0000313" key="2">
    <source>
        <dbReference type="EMBL" id="MCD7472783.1"/>
    </source>
</evidence>